<name>A0AAN8RP09_9PEZI</name>
<dbReference type="InterPro" id="IPR053228">
    <property type="entry name" value="Stereospecific_Lipase"/>
</dbReference>
<reference evidence="1 2" key="1">
    <citation type="submission" date="2019-10" db="EMBL/GenBank/DDBJ databases">
        <authorList>
            <person name="Palmer J.M."/>
        </authorList>
    </citation>
    <scope>NUCLEOTIDE SEQUENCE [LARGE SCALE GENOMIC DNA]</scope>
    <source>
        <strain evidence="1 2">TWF506</strain>
    </source>
</reference>
<dbReference type="SUPFAM" id="SSF53474">
    <property type="entry name" value="alpha/beta-Hydrolases"/>
    <property type="match status" value="1"/>
</dbReference>
<dbReference type="Gene3D" id="3.40.50.1820">
    <property type="entry name" value="alpha/beta hydrolase"/>
    <property type="match status" value="1"/>
</dbReference>
<keyword evidence="2" id="KW-1185">Reference proteome</keyword>
<proteinExistence type="predicted"/>
<gene>
    <name evidence="1" type="ORF">TWF506_004669</name>
</gene>
<protein>
    <recommendedName>
        <fullName evidence="3">Alpha/beta-hydrolase</fullName>
    </recommendedName>
</protein>
<dbReference type="Proteomes" id="UP001307849">
    <property type="component" value="Unassembled WGS sequence"/>
</dbReference>
<evidence type="ECO:0008006" key="3">
    <source>
        <dbReference type="Google" id="ProtNLM"/>
    </source>
</evidence>
<accession>A0AAN8RP09</accession>
<organism evidence="1 2">
    <name type="scientific">Arthrobotrys conoides</name>
    <dbReference type="NCBI Taxonomy" id="74498"/>
    <lineage>
        <taxon>Eukaryota</taxon>
        <taxon>Fungi</taxon>
        <taxon>Dikarya</taxon>
        <taxon>Ascomycota</taxon>
        <taxon>Pezizomycotina</taxon>
        <taxon>Orbiliomycetes</taxon>
        <taxon>Orbiliales</taxon>
        <taxon>Orbiliaceae</taxon>
        <taxon>Arthrobotrys</taxon>
    </lineage>
</organism>
<dbReference type="AlphaFoldDB" id="A0AAN8RP09"/>
<evidence type="ECO:0000313" key="2">
    <source>
        <dbReference type="Proteomes" id="UP001307849"/>
    </source>
</evidence>
<dbReference type="PANTHER" id="PTHR37574">
    <property type="entry name" value="LIPASE B"/>
    <property type="match status" value="1"/>
</dbReference>
<dbReference type="PANTHER" id="PTHR37574:SF1">
    <property type="entry name" value="LIPASE B"/>
    <property type="match status" value="1"/>
</dbReference>
<dbReference type="EMBL" id="JAVHJM010000015">
    <property type="protein sequence ID" value="KAK6497194.1"/>
    <property type="molecule type" value="Genomic_DNA"/>
</dbReference>
<comment type="caution">
    <text evidence="1">The sequence shown here is derived from an EMBL/GenBank/DDBJ whole genome shotgun (WGS) entry which is preliminary data.</text>
</comment>
<dbReference type="InterPro" id="IPR029058">
    <property type="entry name" value="AB_hydrolase_fold"/>
</dbReference>
<sequence>MSLSSYLRQKAISALTPTGTPTNAPSEKALPAGAVPVDPIPAVPVAAVPATVAPPVAAPSSRFNLSMPNFKSATSDALSTIGGGIIPTGIDSTNNNNNTAYPPIGGIWPRVTAPNHPRLPVVVHPSGFIPPETPNYTISEDKLKAAIQLDGDWDKYIDLNPVLLVPGTGSYGGSCYHHNFAKLLRNASPRFATFAWVNVPGAMCDESPKNAEYIAYAMHWLWLRTYRGYSEADINKHQITVIGWSQGNLSIQWALKYWPHTRNLIKNFVAISADFHGTLLAPPVAAAPAILHQWYWSKFIRTLRANGGDSAYVPTTSIYSSFYDEVVQPQIGDLASAYMKDERGVGVLNFDLQQRCPLTPAGVLHGHSGVLYNNVAWALTKDAIINGGPAVIGPGRVDLPTESMQLWAPGLNPFDIAATIALIPVAGINMLKFFPIAVVEPALPAYAAKESEALGPAPALTPEQQAIVDANKNKPLFPAKPAVDSNVASVLPPT</sequence>
<evidence type="ECO:0000313" key="1">
    <source>
        <dbReference type="EMBL" id="KAK6497194.1"/>
    </source>
</evidence>